<reference evidence="2 3" key="1">
    <citation type="submission" date="2018-03" db="EMBL/GenBank/DDBJ databases">
        <title>Genomic Encyclopedia of Archaeal and Bacterial Type Strains, Phase II (KMG-II): from individual species to whole genera.</title>
        <authorList>
            <person name="Goeker M."/>
        </authorList>
    </citation>
    <scope>NUCLEOTIDE SEQUENCE [LARGE SCALE GENOMIC DNA]</scope>
    <source>
        <strain evidence="2 3">DSM 27267</strain>
    </source>
</reference>
<dbReference type="Gene3D" id="3.20.20.80">
    <property type="entry name" value="Glycosidases"/>
    <property type="match status" value="1"/>
</dbReference>
<organism evidence="2 3">
    <name type="scientific">Prolixibacter denitrificans</name>
    <dbReference type="NCBI Taxonomy" id="1541063"/>
    <lineage>
        <taxon>Bacteria</taxon>
        <taxon>Pseudomonadati</taxon>
        <taxon>Bacteroidota</taxon>
        <taxon>Bacteroidia</taxon>
        <taxon>Marinilabiliales</taxon>
        <taxon>Prolixibacteraceae</taxon>
        <taxon>Prolixibacter</taxon>
    </lineage>
</organism>
<gene>
    <name evidence="2" type="ORF">CLV93_104347</name>
</gene>
<feature type="chain" id="PRO_5015186461" description="Outer membrane protein TolC" evidence="1">
    <location>
        <begin position="27"/>
        <end position="805"/>
    </location>
</feature>
<evidence type="ECO:0000313" key="2">
    <source>
        <dbReference type="EMBL" id="PSK83416.1"/>
    </source>
</evidence>
<dbReference type="SUPFAM" id="SSF51445">
    <property type="entry name" value="(Trans)glycosidases"/>
    <property type="match status" value="1"/>
</dbReference>
<dbReference type="AlphaFoldDB" id="A0A2P8CEN3"/>
<evidence type="ECO:0000313" key="3">
    <source>
        <dbReference type="Proteomes" id="UP000240621"/>
    </source>
</evidence>
<sequence length="805" mass="93832">MSNPFKNIIPLTLLCLFASFSQQSSAQSDDSDFVEPAVVNIDKGFPGYAHIVAYADSMLTMHYQLHDVYSEAYDTSQVNQLYSLHFLSDSLKESFDSFYNFRIKRLKQDYGFRISGYYNYNFKPGFADEEDVYYKQRFYLGLDWNLLGNGGFLANQMQAKELESALKVEQFDRSQQVARDNFLYRYNYLIYVFNSEKLRLIADRIQLLQGLEKIYRELFYIRRVGWEEVLKVRGLESRMKAIQRGYNDYNYQLAHQLPAYEELPAEKDSLPFLDVDPVKMMALYETHSVDSLKDAVYLANIRTKYKSLEGWMIRPFIRYNFQQGVNDNWRKYGSAGLSAAVPLRFGPSHNRIAEAAEVLYEAKEKNKVSQRKLDLFNYFYDHQYKKYQLFEFYFKRAQIEERIRKQRAFLLLKSPAFSPVQLLTDIDQKLAVETELTDLKKEMYLDILKIQSVLNDVPVTSFTKPMEMDEYVKRFAGKRSVYIWSKTFCQMDMQTLIADLDMNEIREVLLSPGKSCPDAKLSAFLKQAKAEGIEVHDLIGNNQLLFDSTEQINKRLQEAVDKGFDGIHLDVEPQALPQWDSLKEEYLARLVDLYSKAHAFADSQHLKLSVSIPVFFPENYLKEIYRNADQVFLMAYGSNRPSTIIRRISEETTIDPQKTVLAVRPGDFVNRLQMEAVIEKVLDSTRVRRVAIHDLKAIHLMANVQSLGDTNVVKEYLASNKPKEKSVYHLQVFSADYKLDPEKVKKELDLDESLIVVHKNGYYKYCIRTFDSLQKGLEVMKKFRKIPRFSGVFLVKTDVGRQSVN</sequence>
<accession>A0A2P8CEN3</accession>
<protein>
    <recommendedName>
        <fullName evidence="4">Outer membrane protein TolC</fullName>
    </recommendedName>
</protein>
<proteinExistence type="predicted"/>
<dbReference type="Proteomes" id="UP000240621">
    <property type="component" value="Unassembled WGS sequence"/>
</dbReference>
<dbReference type="RefSeq" id="WP_146142008.1">
    <property type="nucleotide sequence ID" value="NZ_BLAU01000001.1"/>
</dbReference>
<dbReference type="EMBL" id="PYGC01000004">
    <property type="protein sequence ID" value="PSK83416.1"/>
    <property type="molecule type" value="Genomic_DNA"/>
</dbReference>
<evidence type="ECO:0008006" key="4">
    <source>
        <dbReference type="Google" id="ProtNLM"/>
    </source>
</evidence>
<evidence type="ECO:0000256" key="1">
    <source>
        <dbReference type="SAM" id="SignalP"/>
    </source>
</evidence>
<feature type="signal peptide" evidence="1">
    <location>
        <begin position="1"/>
        <end position="26"/>
    </location>
</feature>
<comment type="caution">
    <text evidence="2">The sequence shown here is derived from an EMBL/GenBank/DDBJ whole genome shotgun (WGS) entry which is preliminary data.</text>
</comment>
<keyword evidence="1" id="KW-0732">Signal</keyword>
<name>A0A2P8CEN3_9BACT</name>
<dbReference type="InterPro" id="IPR017853">
    <property type="entry name" value="GH"/>
</dbReference>
<dbReference type="OrthoDB" id="2149800at2"/>